<reference evidence="1" key="1">
    <citation type="submission" date="2021-05" db="EMBL/GenBank/DDBJ databases">
        <authorList>
            <person name="Alioto T."/>
            <person name="Alioto T."/>
            <person name="Gomez Garrido J."/>
        </authorList>
    </citation>
    <scope>NUCLEOTIDE SEQUENCE</scope>
</reference>
<evidence type="ECO:0000313" key="1">
    <source>
        <dbReference type="EMBL" id="CAG6570175.1"/>
    </source>
</evidence>
<dbReference type="EMBL" id="HBUE01177725">
    <property type="protein sequence ID" value="CAG6518636.1"/>
    <property type="molecule type" value="Transcribed_RNA"/>
</dbReference>
<dbReference type="EMBL" id="HBUE01283277">
    <property type="protein sequence ID" value="CAG6570178.1"/>
    <property type="molecule type" value="Transcribed_RNA"/>
</dbReference>
<dbReference type="EMBL" id="HBUE01177724">
    <property type="protein sequence ID" value="CAG6518633.1"/>
    <property type="molecule type" value="Transcribed_RNA"/>
</dbReference>
<dbReference type="EMBL" id="HBUE01283276">
    <property type="protein sequence ID" value="CAG6570175.1"/>
    <property type="molecule type" value="Transcribed_RNA"/>
</dbReference>
<organism evidence="1">
    <name type="scientific">Culex pipiens</name>
    <name type="common">House mosquito</name>
    <dbReference type="NCBI Taxonomy" id="7175"/>
    <lineage>
        <taxon>Eukaryota</taxon>
        <taxon>Metazoa</taxon>
        <taxon>Ecdysozoa</taxon>
        <taxon>Arthropoda</taxon>
        <taxon>Hexapoda</taxon>
        <taxon>Insecta</taxon>
        <taxon>Pterygota</taxon>
        <taxon>Neoptera</taxon>
        <taxon>Endopterygota</taxon>
        <taxon>Diptera</taxon>
        <taxon>Nematocera</taxon>
        <taxon>Culicoidea</taxon>
        <taxon>Culicidae</taxon>
        <taxon>Culicinae</taxon>
        <taxon>Culicini</taxon>
        <taxon>Culex</taxon>
        <taxon>Culex</taxon>
    </lineage>
</organism>
<sequence length="150" mass="15892">MSPTTRLRLFKQFSLPDFVNWPWPTTVSVCGVVAAPQCGQKSQELAVQLPEVGVPAGGTTPRPPDSLCICLFLAAYRNFLTSSASLKAAAAAGSSGVVVVRSSYSESGVPRLLIPAYIESFWKLPCCCVNLADPGTGERSLAVPPLLRPL</sequence>
<accession>A0A8D8NM45</accession>
<protein>
    <submittedName>
        <fullName evidence="1">(northern house mosquito) hypothetical protein</fullName>
    </submittedName>
</protein>
<proteinExistence type="predicted"/>
<name>A0A8D8NM45_CULPI</name>
<dbReference type="AlphaFoldDB" id="A0A8D8NM45"/>